<dbReference type="Proteomes" id="UP000002429">
    <property type="component" value="Plasmid megaplasmid"/>
</dbReference>
<evidence type="ECO:0000259" key="3">
    <source>
        <dbReference type="Pfam" id="PF02771"/>
    </source>
</evidence>
<accession>Q1LGK0</accession>
<dbReference type="Gene3D" id="1.20.140.10">
    <property type="entry name" value="Butyryl-CoA Dehydrogenase, subunit A, domain 3"/>
    <property type="match status" value="1"/>
</dbReference>
<dbReference type="SUPFAM" id="SSF56645">
    <property type="entry name" value="Acyl-CoA dehydrogenase NM domain-like"/>
    <property type="match status" value="1"/>
</dbReference>
<dbReference type="Pfam" id="PF08028">
    <property type="entry name" value="Acyl-CoA_dh_2"/>
    <property type="match status" value="1"/>
</dbReference>
<sequence>MRNSRLVTRAGLVTLNGPEQPSPIGAEARTVTTEAALQIVAPAGATKSNHPHPAPPGNALPPAADVAILRQRAQALLPRIAEGAAIRELQRDLPYAFAREVANAGLLTFRIPKVYGGPGGTLRDAIRFVIELAAVDSNLAQALRPNFGLVEGLLAAHDNEADRKRWFGRLLAGHIIGNGGVERGGKQGAIQATIVRHGDHYLVNGTKYYSTGGLYADWVSSIALDEAGKETHFTVPRERAGMELVDDFDTIGQRLTASGTTRFTNMRVETDEVRGSFLPRDRRNPVSPVFQLFLAATEAGIARNALNDAVWFARNKARPIKHSSAERSVDDPYVQETIGQISAEVFAAEAATLRAADTIDAAWADNLSNASLTQASIDVAQAQVFTVAAALKASELALDVGGASSCDRQYNLDRHWRNARTVANHNPRQWKAAAVGAWLLKDEPPPTTGLF</sequence>
<dbReference type="AlphaFoldDB" id="Q1LGK0"/>
<dbReference type="CDD" id="cd01163">
    <property type="entry name" value="DszC"/>
    <property type="match status" value="1"/>
</dbReference>
<geneLocation type="plasmid" evidence="5 6">
    <name>megaplasmid</name>
</geneLocation>
<dbReference type="HOGENOM" id="CLU_018204_10_0_4"/>
<evidence type="ECO:0000313" key="6">
    <source>
        <dbReference type="Proteomes" id="UP000002429"/>
    </source>
</evidence>
<dbReference type="GO" id="GO:0016712">
    <property type="term" value="F:oxidoreductase activity, acting on paired donors, with incorporation or reduction of molecular oxygen, reduced flavin or flavoprotein as one donor, and incorporation of one atom of oxygen"/>
    <property type="evidence" value="ECO:0007669"/>
    <property type="project" value="TreeGrafter"/>
</dbReference>
<gene>
    <name evidence="5" type="ordered locus">Rmet_3858</name>
</gene>
<dbReference type="InterPro" id="IPR036250">
    <property type="entry name" value="AcylCo_DH-like_C"/>
</dbReference>
<evidence type="ECO:0000256" key="2">
    <source>
        <dbReference type="ARBA" id="ARBA00049661"/>
    </source>
</evidence>
<dbReference type="Gene3D" id="2.40.110.10">
    <property type="entry name" value="Butyryl-CoA Dehydrogenase, subunit A, domain 2"/>
    <property type="match status" value="1"/>
</dbReference>
<protein>
    <submittedName>
        <fullName evidence="5">Acyl-CoA dehydrogenase</fullName>
    </submittedName>
</protein>
<organism evidence="5 6">
    <name type="scientific">Cupriavidus metallidurans (strain ATCC 43123 / DSM 2839 / NBRC 102507 / CH34)</name>
    <name type="common">Ralstonia metallidurans</name>
    <dbReference type="NCBI Taxonomy" id="266264"/>
    <lineage>
        <taxon>Bacteria</taxon>
        <taxon>Pseudomonadati</taxon>
        <taxon>Pseudomonadota</taxon>
        <taxon>Betaproteobacteria</taxon>
        <taxon>Burkholderiales</taxon>
        <taxon>Burkholderiaceae</taxon>
        <taxon>Cupriavidus</taxon>
    </lineage>
</organism>
<name>Q1LGK0_CUPMC</name>
<dbReference type="GO" id="GO:0033539">
    <property type="term" value="P:fatty acid beta-oxidation using acyl-CoA dehydrogenase"/>
    <property type="evidence" value="ECO:0007669"/>
    <property type="project" value="TreeGrafter"/>
</dbReference>
<dbReference type="SUPFAM" id="SSF47203">
    <property type="entry name" value="Acyl-CoA dehydrogenase C-terminal domain-like"/>
    <property type="match status" value="1"/>
</dbReference>
<dbReference type="InterPro" id="IPR013786">
    <property type="entry name" value="AcylCoA_DH/ox_N"/>
</dbReference>
<dbReference type="InterPro" id="IPR050741">
    <property type="entry name" value="Acyl-CoA_dehydrogenase"/>
</dbReference>
<comment type="similarity">
    <text evidence="2">Belongs to the HpaH/HsaA monooxygenase family.</text>
</comment>
<dbReference type="PANTHER" id="PTHR48083:SF19">
    <property type="entry name" value="FLAVIN-DEPENDENT MONOOXYGENASE, OXYGENASE SUBUNIT HSAA"/>
    <property type="match status" value="1"/>
</dbReference>
<feature type="domain" description="Acyl-CoA dehydrogenase/oxidase N-terminal" evidence="3">
    <location>
        <begin position="80"/>
        <end position="173"/>
    </location>
</feature>
<keyword evidence="5" id="KW-0614">Plasmid</keyword>
<dbReference type="EMBL" id="CP000353">
    <property type="protein sequence ID" value="ABF10726.1"/>
    <property type="molecule type" value="Genomic_DNA"/>
</dbReference>
<dbReference type="GO" id="GO:0003995">
    <property type="term" value="F:acyl-CoA dehydrogenase activity"/>
    <property type="evidence" value="ECO:0007669"/>
    <property type="project" value="TreeGrafter"/>
</dbReference>
<keyword evidence="6" id="KW-1185">Reference proteome</keyword>
<dbReference type="InterPro" id="IPR037069">
    <property type="entry name" value="AcylCoA_DH/ox_N_sf"/>
</dbReference>
<dbReference type="GO" id="GO:0005737">
    <property type="term" value="C:cytoplasm"/>
    <property type="evidence" value="ECO:0007669"/>
    <property type="project" value="TreeGrafter"/>
</dbReference>
<dbReference type="KEGG" id="rme:Rmet_3858"/>
<dbReference type="PANTHER" id="PTHR48083">
    <property type="entry name" value="MEDIUM-CHAIN SPECIFIC ACYL-COA DEHYDROGENASE, MITOCHONDRIAL-RELATED"/>
    <property type="match status" value="1"/>
</dbReference>
<keyword evidence="1" id="KW-0560">Oxidoreductase</keyword>
<evidence type="ECO:0000259" key="4">
    <source>
        <dbReference type="Pfam" id="PF08028"/>
    </source>
</evidence>
<dbReference type="eggNOG" id="COG1960">
    <property type="taxonomic scope" value="Bacteria"/>
</dbReference>
<dbReference type="Pfam" id="PF02771">
    <property type="entry name" value="Acyl-CoA_dh_N"/>
    <property type="match status" value="1"/>
</dbReference>
<dbReference type="Gene3D" id="1.10.540.10">
    <property type="entry name" value="Acyl-CoA dehydrogenase/oxidase, N-terminal domain"/>
    <property type="match status" value="1"/>
</dbReference>
<dbReference type="GO" id="GO:0050660">
    <property type="term" value="F:flavin adenine dinucleotide binding"/>
    <property type="evidence" value="ECO:0007669"/>
    <property type="project" value="InterPro"/>
</dbReference>
<dbReference type="InterPro" id="IPR013107">
    <property type="entry name" value="Acyl-CoA_DH_C"/>
</dbReference>
<dbReference type="InterPro" id="IPR046373">
    <property type="entry name" value="Acyl-CoA_Oxase/DH_mid-dom_sf"/>
</dbReference>
<feature type="domain" description="Acyl-CoA dehydrogenase C-terminal" evidence="4">
    <location>
        <begin position="293"/>
        <end position="426"/>
    </location>
</feature>
<dbReference type="InterPro" id="IPR009100">
    <property type="entry name" value="AcylCoA_DH/oxidase_NM_dom_sf"/>
</dbReference>
<evidence type="ECO:0000256" key="1">
    <source>
        <dbReference type="ARBA" id="ARBA00023002"/>
    </source>
</evidence>
<reference evidence="6" key="1">
    <citation type="journal article" date="2010" name="PLoS ONE">
        <title>The complete genome sequence of Cupriavidus metallidurans strain CH34, a master survivalist in harsh and anthropogenic environments.</title>
        <authorList>
            <person name="Janssen P.J."/>
            <person name="Van Houdt R."/>
            <person name="Moors H."/>
            <person name="Monsieurs P."/>
            <person name="Morin N."/>
            <person name="Michaux A."/>
            <person name="Benotmane M.A."/>
            <person name="Leys N."/>
            <person name="Vallaeys T."/>
            <person name="Lapidus A."/>
            <person name="Monchy S."/>
            <person name="Medigue C."/>
            <person name="Taghavi S."/>
            <person name="McCorkle S."/>
            <person name="Dunn J."/>
            <person name="van der Lelie D."/>
            <person name="Mergeay M."/>
        </authorList>
    </citation>
    <scope>NUCLEOTIDE SEQUENCE [LARGE SCALE GENOMIC DNA]</scope>
    <source>
        <strain evidence="6">ATCC 43123 / DSM 2839 / NBRC 102507 / CH34</strain>
    </source>
</reference>
<evidence type="ECO:0000313" key="5">
    <source>
        <dbReference type="EMBL" id="ABF10726.1"/>
    </source>
</evidence>
<proteinExistence type="inferred from homology"/>